<accession>A0A418Q8A0</accession>
<keyword evidence="3 6" id="KW-1133">Transmembrane helix</keyword>
<dbReference type="PANTHER" id="PTHR30168:SF0">
    <property type="entry name" value="INNER MEMBRANE PROTEIN"/>
    <property type="match status" value="1"/>
</dbReference>
<dbReference type="Pfam" id="PF04228">
    <property type="entry name" value="Zn_peptidase"/>
    <property type="match status" value="1"/>
</dbReference>
<proteinExistence type="predicted"/>
<keyword evidence="4 6" id="KW-0472">Membrane</keyword>
<evidence type="ECO:0000256" key="2">
    <source>
        <dbReference type="ARBA" id="ARBA00022692"/>
    </source>
</evidence>
<feature type="transmembrane region" description="Helical" evidence="6">
    <location>
        <begin position="49"/>
        <end position="71"/>
    </location>
</feature>
<sequence>MTFNNNLGDYSDRGSSGGSGGGSNFGRGGGGGGGNFLMAMLFSSIGRRFGIPGILIAGVAVFFFSGGFGALTGSNDHANHQAQNSANHQGGTQVGRGGDFAHCRTAQDANNNDDCRLLATGVSLDNFWSQALPQEAGIQYTKPQLVIAEGNVSTGCGSSNISQTGPFYCPRDETVYMSVPFFDQLKQMGGSDGSFSQMYVTAHEFGHHIQDLQGTLGLSDYNNPGADSNAVKLELQADCYAGLWAAHADKGQNAVLEPLTQEQVEQAIQTAQSIGDDAIQKSAGQKVNPDNWTHGSAKQRVDWFVRGYQGGTMKSCAQDFNR</sequence>
<dbReference type="STRING" id="1451189.CFAL_05825"/>
<dbReference type="OrthoDB" id="9774900at2"/>
<gene>
    <name evidence="7" type="ORF">D3M95_04175</name>
</gene>
<keyword evidence="7" id="KW-0378">Hydrolase</keyword>
<reference evidence="7 8" key="1">
    <citation type="submission" date="2018-09" db="EMBL/GenBank/DDBJ databases">
        <title>Optimization and identification of Corynebacterium falsenii FN1-14 from fish paste.</title>
        <authorList>
            <person name="Daroonpunt R."/>
            <person name="Tanasupawat S."/>
        </authorList>
    </citation>
    <scope>NUCLEOTIDE SEQUENCE [LARGE SCALE GENOMIC DNA]</scope>
    <source>
        <strain evidence="7 8">FN1-14</strain>
    </source>
</reference>
<keyword evidence="7" id="KW-0645">Protease</keyword>
<evidence type="ECO:0000256" key="5">
    <source>
        <dbReference type="SAM" id="MobiDB-lite"/>
    </source>
</evidence>
<evidence type="ECO:0000256" key="4">
    <source>
        <dbReference type="ARBA" id="ARBA00023136"/>
    </source>
</evidence>
<organism evidence="7 8">
    <name type="scientific">Corynebacterium falsenii</name>
    <dbReference type="NCBI Taxonomy" id="108486"/>
    <lineage>
        <taxon>Bacteria</taxon>
        <taxon>Bacillati</taxon>
        <taxon>Actinomycetota</taxon>
        <taxon>Actinomycetes</taxon>
        <taxon>Mycobacteriales</taxon>
        <taxon>Corynebacteriaceae</taxon>
        <taxon>Corynebacterium</taxon>
    </lineage>
</organism>
<dbReference type="GO" id="GO:0006508">
    <property type="term" value="P:proteolysis"/>
    <property type="evidence" value="ECO:0007669"/>
    <property type="project" value="UniProtKB-KW"/>
</dbReference>
<comment type="subcellular location">
    <subcellularLocation>
        <location evidence="1">Membrane</location>
        <topology evidence="1">Single-pass membrane protein</topology>
    </subcellularLocation>
</comment>
<dbReference type="PANTHER" id="PTHR30168">
    <property type="entry name" value="PUTATIVE MEMBRANE PROTEIN YPFJ"/>
    <property type="match status" value="1"/>
</dbReference>
<protein>
    <submittedName>
        <fullName evidence="7">Metalloprotease</fullName>
    </submittedName>
</protein>
<evidence type="ECO:0000256" key="3">
    <source>
        <dbReference type="ARBA" id="ARBA00022989"/>
    </source>
</evidence>
<dbReference type="GO" id="GO:0008237">
    <property type="term" value="F:metallopeptidase activity"/>
    <property type="evidence" value="ECO:0007669"/>
    <property type="project" value="UniProtKB-KW"/>
</dbReference>
<evidence type="ECO:0000313" key="7">
    <source>
        <dbReference type="EMBL" id="RIX35706.1"/>
    </source>
</evidence>
<evidence type="ECO:0000313" key="8">
    <source>
        <dbReference type="Proteomes" id="UP000285278"/>
    </source>
</evidence>
<feature type="region of interest" description="Disordered" evidence="5">
    <location>
        <begin position="1"/>
        <end position="25"/>
    </location>
</feature>
<dbReference type="AlphaFoldDB" id="A0A418Q8A0"/>
<keyword evidence="7" id="KW-0482">Metalloprotease</keyword>
<comment type="caution">
    <text evidence="7">The sequence shown here is derived from an EMBL/GenBank/DDBJ whole genome shotgun (WGS) entry which is preliminary data.</text>
</comment>
<dbReference type="GO" id="GO:0016020">
    <property type="term" value="C:membrane"/>
    <property type="evidence" value="ECO:0007669"/>
    <property type="project" value="UniProtKB-SubCell"/>
</dbReference>
<feature type="compositionally biased region" description="Gly residues" evidence="5">
    <location>
        <begin position="15"/>
        <end position="25"/>
    </location>
</feature>
<dbReference type="RefSeq" id="WP_025402760.1">
    <property type="nucleotide sequence ID" value="NZ_CBCRUA010000008.1"/>
</dbReference>
<keyword evidence="8" id="KW-1185">Reference proteome</keyword>
<keyword evidence="2 6" id="KW-0812">Transmembrane</keyword>
<evidence type="ECO:0000256" key="1">
    <source>
        <dbReference type="ARBA" id="ARBA00004167"/>
    </source>
</evidence>
<name>A0A418Q8A0_9CORY</name>
<dbReference type="Proteomes" id="UP000285278">
    <property type="component" value="Unassembled WGS sequence"/>
</dbReference>
<evidence type="ECO:0000256" key="6">
    <source>
        <dbReference type="SAM" id="Phobius"/>
    </source>
</evidence>
<dbReference type="InterPro" id="IPR007343">
    <property type="entry name" value="Uncharacterised_pept_Zn_put"/>
</dbReference>
<dbReference type="EMBL" id="QXJK01000003">
    <property type="protein sequence ID" value="RIX35706.1"/>
    <property type="molecule type" value="Genomic_DNA"/>
</dbReference>